<dbReference type="OrthoDB" id="817978at2759"/>
<gene>
    <name evidence="2" type="primary">LOC105852145</name>
</gene>
<dbReference type="AlphaFoldDB" id="A0A1S3E644"/>
<dbReference type="Pfam" id="PF06232">
    <property type="entry name" value="ATS3"/>
    <property type="match status" value="1"/>
</dbReference>
<organism evidence="1 2">
    <name type="scientific">Cicer arietinum</name>
    <name type="common">Chickpea</name>
    <name type="synonym">Garbanzo</name>
    <dbReference type="NCBI Taxonomy" id="3827"/>
    <lineage>
        <taxon>Eukaryota</taxon>
        <taxon>Viridiplantae</taxon>
        <taxon>Streptophyta</taxon>
        <taxon>Embryophyta</taxon>
        <taxon>Tracheophyta</taxon>
        <taxon>Spermatophyta</taxon>
        <taxon>Magnoliopsida</taxon>
        <taxon>eudicotyledons</taxon>
        <taxon>Gunneridae</taxon>
        <taxon>Pentapetalae</taxon>
        <taxon>rosids</taxon>
        <taxon>fabids</taxon>
        <taxon>Fabales</taxon>
        <taxon>Fabaceae</taxon>
        <taxon>Papilionoideae</taxon>
        <taxon>50 kb inversion clade</taxon>
        <taxon>NPAAA clade</taxon>
        <taxon>Hologalegina</taxon>
        <taxon>IRL clade</taxon>
        <taxon>Cicereae</taxon>
        <taxon>Cicer</taxon>
    </lineage>
</organism>
<dbReference type="PANTHER" id="PTHR31718">
    <property type="entry name" value="PLAT DOMAIN-CONTAINING PROTEIN"/>
    <property type="match status" value="1"/>
</dbReference>
<keyword evidence="1" id="KW-1185">Reference proteome</keyword>
<reference evidence="1" key="1">
    <citation type="journal article" date="2013" name="Nat. Biotechnol.">
        <title>Draft genome sequence of chickpea (Cicer arietinum) provides a resource for trait improvement.</title>
        <authorList>
            <person name="Varshney R.K."/>
            <person name="Song C."/>
            <person name="Saxena R.K."/>
            <person name="Azam S."/>
            <person name="Yu S."/>
            <person name="Sharpe A.G."/>
            <person name="Cannon S."/>
            <person name="Baek J."/>
            <person name="Rosen B.D."/>
            <person name="Tar'an B."/>
            <person name="Millan T."/>
            <person name="Zhang X."/>
            <person name="Ramsay L.D."/>
            <person name="Iwata A."/>
            <person name="Wang Y."/>
            <person name="Nelson W."/>
            <person name="Farmer A.D."/>
            <person name="Gaur P.M."/>
            <person name="Soderlund C."/>
            <person name="Penmetsa R.V."/>
            <person name="Xu C."/>
            <person name="Bharti A.K."/>
            <person name="He W."/>
            <person name="Winter P."/>
            <person name="Zhao S."/>
            <person name="Hane J.K."/>
            <person name="Carrasquilla-Garcia N."/>
            <person name="Condie J.A."/>
            <person name="Upadhyaya H.D."/>
            <person name="Luo M.C."/>
            <person name="Thudi M."/>
            <person name="Gowda C.L."/>
            <person name="Singh N.P."/>
            <person name="Lichtenzveig J."/>
            <person name="Gali K.K."/>
            <person name="Rubio J."/>
            <person name="Nadarajan N."/>
            <person name="Dolezel J."/>
            <person name="Bansal K.C."/>
            <person name="Xu X."/>
            <person name="Edwards D."/>
            <person name="Zhang G."/>
            <person name="Kahl G."/>
            <person name="Gil J."/>
            <person name="Singh K.B."/>
            <person name="Datta S.K."/>
            <person name="Jackson S.A."/>
            <person name="Wang J."/>
            <person name="Cook D.R."/>
        </authorList>
    </citation>
    <scope>NUCLEOTIDE SEQUENCE [LARGE SCALE GENOMIC DNA]</scope>
    <source>
        <strain evidence="1">cv. CDC Frontier</strain>
    </source>
</reference>
<evidence type="ECO:0000313" key="1">
    <source>
        <dbReference type="Proteomes" id="UP000087171"/>
    </source>
</evidence>
<dbReference type="STRING" id="3827.A0A1S3E644"/>
<dbReference type="KEGG" id="cam:105852145"/>
<accession>A0A1S3E644</accession>
<proteinExistence type="predicted"/>
<dbReference type="RefSeq" id="XP_012571255.1">
    <property type="nucleotide sequence ID" value="XM_012715801.2"/>
</dbReference>
<dbReference type="InterPro" id="IPR010417">
    <property type="entry name" value="Embryo-specific_ATS3"/>
</dbReference>
<dbReference type="GeneID" id="105852145"/>
<sequence length="184" mass="21144">MQRKEVNKIMKVLILILTFSTIVVLSHATPTLLTRFESQINQSSALDVTQLQNFDKWDCKYKVTVKTSCRSPVHTNDIITLSFGDASRNGLIYIENMGGPKDERVGQCMTVQLDLEGPCRDKICRLLIIRSGHHSLLPTFDDTWIVEYVYIEDYKNPPIRFDFDENYIIPDDGLGYGPNYCPKY</sequence>
<reference evidence="2" key="2">
    <citation type="submission" date="2025-08" db="UniProtKB">
        <authorList>
            <consortium name="RefSeq"/>
        </authorList>
    </citation>
    <scope>IDENTIFICATION</scope>
    <source>
        <tissue evidence="2">Etiolated seedlings</tissue>
    </source>
</reference>
<dbReference type="InterPro" id="IPR036392">
    <property type="entry name" value="PLAT/LH2_dom_sf"/>
</dbReference>
<dbReference type="PANTHER" id="PTHR31718:SF31">
    <property type="entry name" value="OS01G0172800 PROTEIN"/>
    <property type="match status" value="1"/>
</dbReference>
<name>A0A1S3E644_CICAR</name>
<dbReference type="Proteomes" id="UP000087171">
    <property type="component" value="Chromosome Ca1"/>
</dbReference>
<protein>
    <submittedName>
        <fullName evidence="2">Embryo-specific protein ATS3-like</fullName>
    </submittedName>
</protein>
<evidence type="ECO:0000313" key="2">
    <source>
        <dbReference type="RefSeq" id="XP_012571255.1"/>
    </source>
</evidence>
<dbReference type="SUPFAM" id="SSF49723">
    <property type="entry name" value="Lipase/lipooxygenase domain (PLAT/LH2 domain)"/>
    <property type="match status" value="1"/>
</dbReference>